<dbReference type="FunFam" id="3.90.190.10:FF:000106">
    <property type="entry name" value="Protein-tyrosine phosphatase 2"/>
    <property type="match status" value="1"/>
</dbReference>
<reference evidence="5 6" key="1">
    <citation type="submission" date="2017-11" db="EMBL/GenBank/DDBJ databases">
        <title>Comparative genomics of Botrytis spp.</title>
        <authorList>
            <person name="Valero-Jimenez C.A."/>
            <person name="Tapia P."/>
            <person name="Veloso J."/>
            <person name="Silva-Moreno E."/>
            <person name="Staats M."/>
            <person name="Valdes J.H."/>
            <person name="Van Kan J.A.L."/>
        </authorList>
    </citation>
    <scope>NUCLEOTIDE SEQUENCE [LARGE SCALE GENOMIC DNA]</scope>
    <source>
        <strain evidence="5 6">MUCL2830</strain>
    </source>
</reference>
<protein>
    <recommendedName>
        <fullName evidence="7">Tyrosine specific protein phosphatases domain-containing protein</fullName>
    </recommendedName>
</protein>
<comment type="caution">
    <text evidence="5">The sequence shown here is derived from an EMBL/GenBank/DDBJ whole genome shotgun (WGS) entry which is preliminary data.</text>
</comment>
<dbReference type="PRINTS" id="PR00700">
    <property type="entry name" value="PRTYPHPHTASE"/>
</dbReference>
<evidence type="ECO:0000259" key="4">
    <source>
        <dbReference type="PROSITE" id="PS50056"/>
    </source>
</evidence>
<feature type="domain" description="Tyrosine-protein phosphatase" evidence="3">
    <location>
        <begin position="127"/>
        <end position="439"/>
    </location>
</feature>
<feature type="domain" description="Tyrosine specific protein phosphatases" evidence="4">
    <location>
        <begin position="345"/>
        <end position="430"/>
    </location>
</feature>
<dbReference type="EMBL" id="PHWZ01000301">
    <property type="protein sequence ID" value="TEY47654.1"/>
    <property type="molecule type" value="Genomic_DNA"/>
</dbReference>
<comment type="similarity">
    <text evidence="1">Belongs to the protein-tyrosine phosphatase family. Non-receptor class subfamily.</text>
</comment>
<name>A0A4Y8CUC6_9HELO</name>
<dbReference type="GO" id="GO:0004725">
    <property type="term" value="F:protein tyrosine phosphatase activity"/>
    <property type="evidence" value="ECO:0007669"/>
    <property type="project" value="InterPro"/>
</dbReference>
<keyword evidence="6" id="KW-1185">Reference proteome</keyword>
<evidence type="ECO:0008006" key="7">
    <source>
        <dbReference type="Google" id="ProtNLM"/>
    </source>
</evidence>
<dbReference type="PROSITE" id="PS50056">
    <property type="entry name" value="TYR_PHOSPHATASE_2"/>
    <property type="match status" value="1"/>
</dbReference>
<dbReference type="InterPro" id="IPR029021">
    <property type="entry name" value="Prot-tyrosine_phosphatase-like"/>
</dbReference>
<dbReference type="InterPro" id="IPR000387">
    <property type="entry name" value="Tyr_Pase_dom"/>
</dbReference>
<dbReference type="OrthoDB" id="10253954at2759"/>
<evidence type="ECO:0000259" key="3">
    <source>
        <dbReference type="PROSITE" id="PS50055"/>
    </source>
</evidence>
<dbReference type="STRING" id="38488.A0A4Y8CUC6"/>
<dbReference type="AlphaFoldDB" id="A0A4Y8CUC6"/>
<dbReference type="SUPFAM" id="SSF52799">
    <property type="entry name" value="(Phosphotyrosine protein) phosphatases II"/>
    <property type="match status" value="1"/>
</dbReference>
<dbReference type="InterPro" id="IPR016130">
    <property type="entry name" value="Tyr_Pase_AS"/>
</dbReference>
<dbReference type="InterPro" id="IPR000242">
    <property type="entry name" value="PTP_cat"/>
</dbReference>
<feature type="compositionally biased region" description="Basic and acidic residues" evidence="2">
    <location>
        <begin position="35"/>
        <end position="44"/>
    </location>
</feature>
<proteinExistence type="inferred from homology"/>
<dbReference type="SMART" id="SM00404">
    <property type="entry name" value="PTPc_motif"/>
    <property type="match status" value="1"/>
</dbReference>
<feature type="compositionally biased region" description="Low complexity" evidence="2">
    <location>
        <begin position="24"/>
        <end position="34"/>
    </location>
</feature>
<evidence type="ECO:0000313" key="6">
    <source>
        <dbReference type="Proteomes" id="UP000297299"/>
    </source>
</evidence>
<dbReference type="CDD" id="cd18533">
    <property type="entry name" value="PTP_fungal"/>
    <property type="match status" value="1"/>
</dbReference>
<dbReference type="Gene3D" id="3.90.190.10">
    <property type="entry name" value="Protein tyrosine phosphatase superfamily"/>
    <property type="match status" value="1"/>
</dbReference>
<dbReference type="SMART" id="SM00194">
    <property type="entry name" value="PTPc"/>
    <property type="match status" value="1"/>
</dbReference>
<dbReference type="PANTHER" id="PTHR19134">
    <property type="entry name" value="RECEPTOR-TYPE TYROSINE-PROTEIN PHOSPHATASE"/>
    <property type="match status" value="1"/>
</dbReference>
<dbReference type="PROSITE" id="PS00383">
    <property type="entry name" value="TYR_PHOSPHATASE_1"/>
    <property type="match status" value="1"/>
</dbReference>
<gene>
    <name evidence="5" type="ORF">BOTCAL_0302g00010</name>
</gene>
<evidence type="ECO:0000256" key="2">
    <source>
        <dbReference type="SAM" id="MobiDB-lite"/>
    </source>
</evidence>
<evidence type="ECO:0000313" key="5">
    <source>
        <dbReference type="EMBL" id="TEY47654.1"/>
    </source>
</evidence>
<sequence length="513" mass="58594">MPHRTPIGVTIAIQHRVRSFRFKSSSTSTTISSSRQKDPNDTTSRKIFFRMTHPCSSKRDSAINISKESLLDHHDGAFMPQADGCSSSKAADDDDERAVQVVEAGLAAASDPKTAMPSFLKIFHDEMREKYATLTKAEEDRLANQDDPKWAREEPDRELDRYANVHPWAANRIRLIVPEGYNDYINASPVTLTSTAEKQSTMKKGLQDKYICMQGPKSQTVDHTWHMMWHSISVPDNAAPGVIIMLSPLVGPNPAKPEEMMEKCYQYYPMSEEDPPLMVNETAALGDNFKAQVRFLKREENIEGTGIEVRKLAMSVEGEDEEKIIWHFFYPLWPDMGSLNSQNVKSVLTLMDLSRSKNTEEENPRVVHCSAGVGRTGTFVALEFLMGELQGGAWEGWDQSEEKGNDAIYETVDQLRQQRKTMVQAVEQYIFLYEVLRKQWEEKYRLPCFGGEYIHDSPPEEGKNPVFRAIPENKYLSQRYLLAFGRWRGFRDEFLLFLAFSTWCCVWRQLGGG</sequence>
<dbReference type="InterPro" id="IPR003595">
    <property type="entry name" value="Tyr_Pase_cat"/>
</dbReference>
<dbReference type="Pfam" id="PF00102">
    <property type="entry name" value="Y_phosphatase"/>
    <property type="match status" value="1"/>
</dbReference>
<evidence type="ECO:0000256" key="1">
    <source>
        <dbReference type="ARBA" id="ARBA00009649"/>
    </source>
</evidence>
<dbReference type="InterPro" id="IPR050348">
    <property type="entry name" value="Protein-Tyr_Phosphatase"/>
</dbReference>
<organism evidence="5 6">
    <name type="scientific">Botryotinia calthae</name>
    <dbReference type="NCBI Taxonomy" id="38488"/>
    <lineage>
        <taxon>Eukaryota</taxon>
        <taxon>Fungi</taxon>
        <taxon>Dikarya</taxon>
        <taxon>Ascomycota</taxon>
        <taxon>Pezizomycotina</taxon>
        <taxon>Leotiomycetes</taxon>
        <taxon>Helotiales</taxon>
        <taxon>Sclerotiniaceae</taxon>
        <taxon>Botryotinia</taxon>
    </lineage>
</organism>
<dbReference type="Proteomes" id="UP000297299">
    <property type="component" value="Unassembled WGS sequence"/>
</dbReference>
<dbReference type="PROSITE" id="PS50055">
    <property type="entry name" value="TYR_PHOSPHATASE_PTP"/>
    <property type="match status" value="1"/>
</dbReference>
<feature type="region of interest" description="Disordered" evidence="2">
    <location>
        <begin position="24"/>
        <end position="44"/>
    </location>
</feature>
<dbReference type="PANTHER" id="PTHR19134:SF449">
    <property type="entry name" value="TYROSINE-PROTEIN PHOSPHATASE 1"/>
    <property type="match status" value="1"/>
</dbReference>
<accession>A0A4Y8CUC6</accession>